<keyword evidence="2" id="KW-0472">Membrane</keyword>
<dbReference type="STRING" id="1112204.GPOL_c10610"/>
<evidence type="ECO:0000256" key="1">
    <source>
        <dbReference type="SAM" id="MobiDB-lite"/>
    </source>
</evidence>
<keyword evidence="2" id="KW-0812">Transmembrane</keyword>
<feature type="region of interest" description="Disordered" evidence="1">
    <location>
        <begin position="1"/>
        <end position="27"/>
    </location>
</feature>
<feature type="transmembrane region" description="Helical" evidence="2">
    <location>
        <begin position="85"/>
        <end position="102"/>
    </location>
</feature>
<keyword evidence="4" id="KW-1185">Reference proteome</keyword>
<feature type="transmembrane region" description="Helical" evidence="2">
    <location>
        <begin position="56"/>
        <end position="79"/>
    </location>
</feature>
<dbReference type="GeneID" id="90158141"/>
<sequence length="182" mass="19531">MSNPEFVVQNPGHWGTPTTPAHPSTMAPPTFHATIRADTQVRRRMTRATLLTRTRCNLLAGLAVLMLIVLIGLALALALPPSSNPLGFAPILVVAIVIVLLGPGARWRRVLPDGSALSSEITHSRILVDYAGLINGVDMTQISDVTYRCGIVVLRTGRGLRLTVPVELLPPHLATQWASGAR</sequence>
<accession>H6N0L9</accession>
<evidence type="ECO:0000313" key="4">
    <source>
        <dbReference type="Proteomes" id="UP000009154"/>
    </source>
</evidence>
<gene>
    <name evidence="3" type="ordered locus">GPOL_c10610</name>
</gene>
<evidence type="ECO:0000313" key="3">
    <source>
        <dbReference type="EMBL" id="AFA72123.1"/>
    </source>
</evidence>
<name>H6N0L9_GORPV</name>
<evidence type="ECO:0000256" key="2">
    <source>
        <dbReference type="SAM" id="Phobius"/>
    </source>
</evidence>
<dbReference type="AlphaFoldDB" id="H6N0L9"/>
<dbReference type="Proteomes" id="UP000009154">
    <property type="component" value="Chromosome"/>
</dbReference>
<organism evidence="3 4">
    <name type="scientific">Gordonia polyisoprenivorans (strain DSM 44266 / VH2)</name>
    <dbReference type="NCBI Taxonomy" id="1112204"/>
    <lineage>
        <taxon>Bacteria</taxon>
        <taxon>Bacillati</taxon>
        <taxon>Actinomycetota</taxon>
        <taxon>Actinomycetes</taxon>
        <taxon>Mycobacteriales</taxon>
        <taxon>Gordoniaceae</taxon>
        <taxon>Gordonia</taxon>
    </lineage>
</organism>
<reference evidence="3 4" key="1">
    <citation type="journal article" date="2012" name="Appl. Environ. Microbiol.">
        <title>Involvement of two latex-clearing proteins during rubber degradation and insights into the subsequent degradation pathway revealed by the genome sequence of Gordonia polyisoprenivorans strain VH2.</title>
        <authorList>
            <person name="Hiessl S."/>
            <person name="Schuldes J."/>
            <person name="Thurmer A."/>
            <person name="Halbsguth T."/>
            <person name="Broker D."/>
            <person name="Angelov A."/>
            <person name="Liebl W."/>
            <person name="Daniel R."/>
            <person name="Steinbuchel A."/>
        </authorList>
    </citation>
    <scope>NUCLEOTIDE SEQUENCE [LARGE SCALE GENOMIC DNA]</scope>
    <source>
        <strain evidence="4">DSM 44266 / VH2</strain>
    </source>
</reference>
<protein>
    <submittedName>
        <fullName evidence="3">Uncharacterized protein</fullName>
    </submittedName>
</protein>
<dbReference type="KEGG" id="gpo:GPOL_c10610"/>
<dbReference type="EMBL" id="CP003119">
    <property type="protein sequence ID" value="AFA72123.1"/>
    <property type="molecule type" value="Genomic_DNA"/>
</dbReference>
<keyword evidence="2" id="KW-1133">Transmembrane helix</keyword>
<dbReference type="HOGENOM" id="CLU_1480059_0_0_11"/>
<proteinExistence type="predicted"/>
<dbReference type="RefSeq" id="WP_014359028.1">
    <property type="nucleotide sequence ID" value="NC_016906.1"/>
</dbReference>